<proteinExistence type="predicted"/>
<feature type="domain" description="Amidohydrolase-related" evidence="1">
    <location>
        <begin position="237"/>
        <end position="370"/>
    </location>
</feature>
<protein>
    <submittedName>
        <fullName evidence="2">Amidohydrolase</fullName>
    </submittedName>
</protein>
<dbReference type="InterPro" id="IPR011059">
    <property type="entry name" value="Metal-dep_hydrolase_composite"/>
</dbReference>
<dbReference type="SUPFAM" id="SSF51338">
    <property type="entry name" value="Composite domain of metallo-dependent hydrolases"/>
    <property type="match status" value="1"/>
</dbReference>
<name>A0ABV5S2T1_9ACTN</name>
<dbReference type="PANTHER" id="PTHR43135">
    <property type="entry name" value="ALPHA-D-RIBOSE 1-METHYLPHOSPHONATE 5-TRIPHOSPHATE DIPHOSPHATASE"/>
    <property type="match status" value="1"/>
</dbReference>
<accession>A0ABV5S2T1</accession>
<gene>
    <name evidence="2" type="ORF">ACFFSA_23095</name>
</gene>
<evidence type="ECO:0000313" key="2">
    <source>
        <dbReference type="EMBL" id="MFB9625980.1"/>
    </source>
</evidence>
<dbReference type="Gene3D" id="3.20.20.140">
    <property type="entry name" value="Metal-dependent hydrolases"/>
    <property type="match status" value="1"/>
</dbReference>
<sequence length="403" mass="42987">MNFAITSGYVVPIDGDPIDGGTVLVQNGKITAVGRDVAVPEGTPVVDAAGGWVLPGFVEAHGHLGVHEEAEGWAGQDTNEMTDPNGARLRALDAINPADLAFADALSGGVTTAVIKPGSGNPIGGQTVAIKCWGRTVDEMLVKEPVSVKSALGENPKRVYGDQKKLPSTRQGVAAVIRDAFMKAQDYQARRAAAEADGKPFDRDGTLEILARVLDGELPWCQHTHRADDIATALRLAGEFGYRLIINHGTEGHLLADTLAARNIPVIIGPLFTSRSKVELRQRSLRNPGILARAGVELAITTDHPVVPIHFLVHQATLAVKEGLDPAEALRSITLNPARIMGLDDRVGALKPGLDADVVIWSGDPLDVMSRALRVFVSGREVYTYADGESVVADPYYRESSDR</sequence>
<dbReference type="Proteomes" id="UP001589532">
    <property type="component" value="Unassembled WGS sequence"/>
</dbReference>
<reference evidence="2 3" key="1">
    <citation type="submission" date="2024-09" db="EMBL/GenBank/DDBJ databases">
        <authorList>
            <person name="Sun Q."/>
            <person name="Mori K."/>
        </authorList>
    </citation>
    <scope>NUCLEOTIDE SEQUENCE [LARGE SCALE GENOMIC DNA]</scope>
    <source>
        <strain evidence="2 3">JCM 3143</strain>
    </source>
</reference>
<dbReference type="PANTHER" id="PTHR43135:SF3">
    <property type="entry name" value="ALPHA-D-RIBOSE 1-METHYLPHOSPHONATE 5-TRIPHOSPHATE DIPHOSPHATASE"/>
    <property type="match status" value="1"/>
</dbReference>
<dbReference type="InterPro" id="IPR006680">
    <property type="entry name" value="Amidohydro-rel"/>
</dbReference>
<dbReference type="SUPFAM" id="SSF51556">
    <property type="entry name" value="Metallo-dependent hydrolases"/>
    <property type="match status" value="1"/>
</dbReference>
<comment type="caution">
    <text evidence="2">The sequence shown here is derived from an EMBL/GenBank/DDBJ whole genome shotgun (WGS) entry which is preliminary data.</text>
</comment>
<evidence type="ECO:0000313" key="3">
    <source>
        <dbReference type="Proteomes" id="UP001589532"/>
    </source>
</evidence>
<evidence type="ECO:0000259" key="1">
    <source>
        <dbReference type="Pfam" id="PF01979"/>
    </source>
</evidence>
<dbReference type="EMBL" id="JBHMBW010000020">
    <property type="protein sequence ID" value="MFB9625980.1"/>
    <property type="molecule type" value="Genomic_DNA"/>
</dbReference>
<dbReference type="CDD" id="cd01309">
    <property type="entry name" value="Met_dep_hydrolase_C"/>
    <property type="match status" value="1"/>
</dbReference>
<dbReference type="RefSeq" id="WP_344989232.1">
    <property type="nucleotide sequence ID" value="NZ_BAAAXV010000005.1"/>
</dbReference>
<keyword evidence="3" id="KW-1185">Reference proteome</keyword>
<organism evidence="2 3">
    <name type="scientific">Nonomuraea helvata</name>
    <dbReference type="NCBI Taxonomy" id="37484"/>
    <lineage>
        <taxon>Bacteria</taxon>
        <taxon>Bacillati</taxon>
        <taxon>Actinomycetota</taxon>
        <taxon>Actinomycetes</taxon>
        <taxon>Streptosporangiales</taxon>
        <taxon>Streptosporangiaceae</taxon>
        <taxon>Nonomuraea</taxon>
    </lineage>
</organism>
<dbReference type="Pfam" id="PF01979">
    <property type="entry name" value="Amidohydro_1"/>
    <property type="match status" value="1"/>
</dbReference>
<dbReference type="InterPro" id="IPR032466">
    <property type="entry name" value="Metal_Hydrolase"/>
</dbReference>
<dbReference type="InterPro" id="IPR051781">
    <property type="entry name" value="Metallo-dep_Hydrolase"/>
</dbReference>